<keyword evidence="5" id="KW-0444">Lipid biosynthesis</keyword>
<reference evidence="11" key="1">
    <citation type="journal article" date="2014" name="Int. J. Syst. Evol. Microbiol.">
        <title>Complete genome sequence of Corynebacterium casei LMG S-19264T (=DSM 44701T), isolated from a smear-ripened cheese.</title>
        <authorList>
            <consortium name="US DOE Joint Genome Institute (JGI-PGF)"/>
            <person name="Walter F."/>
            <person name="Albersmeier A."/>
            <person name="Kalinowski J."/>
            <person name="Ruckert C."/>
        </authorList>
    </citation>
    <scope>NUCLEOTIDE SEQUENCE</scope>
    <source>
        <strain evidence="11">KCTC 32513</strain>
    </source>
</reference>
<dbReference type="EMBL" id="BMZH01000004">
    <property type="protein sequence ID" value="GHA90710.1"/>
    <property type="molecule type" value="Genomic_DNA"/>
</dbReference>
<dbReference type="GO" id="GO:0005543">
    <property type="term" value="F:phospholipid binding"/>
    <property type="evidence" value="ECO:0007669"/>
    <property type="project" value="TreeGrafter"/>
</dbReference>
<name>A0A8J3CQ73_9PROT</name>
<evidence type="ECO:0000313" key="12">
    <source>
        <dbReference type="Proteomes" id="UP000634004"/>
    </source>
</evidence>
<comment type="catalytic activity">
    <reaction evidence="10">
        <text>a lipid X + a UDP-2-N,3-O-bis[(3R)-3-hydroxyacyl]-alpha-D-glucosamine = a lipid A disaccharide + UDP + H(+)</text>
        <dbReference type="Rhea" id="RHEA:67828"/>
        <dbReference type="ChEBI" id="CHEBI:15378"/>
        <dbReference type="ChEBI" id="CHEBI:58223"/>
        <dbReference type="ChEBI" id="CHEBI:137748"/>
        <dbReference type="ChEBI" id="CHEBI:176338"/>
        <dbReference type="ChEBI" id="CHEBI:176343"/>
        <dbReference type="EC" id="2.4.1.182"/>
    </reaction>
</comment>
<sequence length="394" mass="42803">MGNPPKVDARADVFIVAAEPSGDHLGADLARALKKQAPSIHLLAIGGPALGGVGLQSQMDIDGLAILGFVEGLKAYRFVLQKVREATDIILEANPKSVVLIDSWGFMVRVAKALKAAGYEGKVIKFVAPQVWAMRSGRAKILARYIDHLLSTQPMDEPYFQAAGLAQTFVGNPVLDQDYGAGNAQDFRHRHGLDPHRPVIGFFFGSRPSEIDRVGPAILHALDRLDVTHPNCQPVCVIADPVRPLVDSMLMDRNITRVNQSEFLDAIAAMNGALACSGTVTTQLATAGVPTVVIYRLSSLTYWFAIRMFKPRYISLVNISADVNNKALDEPLMPEFIQEEIMTDGPVDRLMQLLDEPNTAARLRALLIQETRRMGAGSDNASDRAAAAILSMVN</sequence>
<proteinExistence type="inferred from homology"/>
<evidence type="ECO:0000256" key="7">
    <source>
        <dbReference type="ARBA" id="ARBA00022676"/>
    </source>
</evidence>
<dbReference type="GO" id="GO:0016020">
    <property type="term" value="C:membrane"/>
    <property type="evidence" value="ECO:0007669"/>
    <property type="project" value="GOC"/>
</dbReference>
<dbReference type="GO" id="GO:0009245">
    <property type="term" value="P:lipid A biosynthetic process"/>
    <property type="evidence" value="ECO:0007669"/>
    <property type="project" value="UniProtKB-KW"/>
</dbReference>
<dbReference type="RefSeq" id="WP_189496483.1">
    <property type="nucleotide sequence ID" value="NZ_BMZH01000004.1"/>
</dbReference>
<protein>
    <recommendedName>
        <fullName evidence="4">Lipid-A-disaccharide synthase</fullName>
        <ecNumber evidence="3">2.4.1.182</ecNumber>
    </recommendedName>
</protein>
<dbReference type="AlphaFoldDB" id="A0A8J3CQ73"/>
<evidence type="ECO:0000256" key="5">
    <source>
        <dbReference type="ARBA" id="ARBA00022516"/>
    </source>
</evidence>
<evidence type="ECO:0000256" key="8">
    <source>
        <dbReference type="ARBA" id="ARBA00022679"/>
    </source>
</evidence>
<comment type="function">
    <text evidence="1">Condensation of UDP-2,3-diacylglucosamine and 2,3-diacylglucosamine-1-phosphate to form lipid A disaccharide, a precursor of lipid A, a phosphorylated glycolipid that anchors the lipopolysaccharide to the outer membrane of the cell.</text>
</comment>
<evidence type="ECO:0000313" key="11">
    <source>
        <dbReference type="EMBL" id="GHA90710.1"/>
    </source>
</evidence>
<evidence type="ECO:0000256" key="6">
    <source>
        <dbReference type="ARBA" id="ARBA00022556"/>
    </source>
</evidence>
<keyword evidence="8" id="KW-0808">Transferase</keyword>
<dbReference type="GO" id="GO:0008915">
    <property type="term" value="F:lipid-A-disaccharide synthase activity"/>
    <property type="evidence" value="ECO:0007669"/>
    <property type="project" value="UniProtKB-EC"/>
</dbReference>
<evidence type="ECO:0000256" key="10">
    <source>
        <dbReference type="ARBA" id="ARBA00048975"/>
    </source>
</evidence>
<dbReference type="EC" id="2.4.1.182" evidence="3"/>
<keyword evidence="7" id="KW-0328">Glycosyltransferase</keyword>
<keyword evidence="12" id="KW-1185">Reference proteome</keyword>
<dbReference type="Pfam" id="PF02684">
    <property type="entry name" value="LpxB"/>
    <property type="match status" value="1"/>
</dbReference>
<keyword evidence="9" id="KW-0443">Lipid metabolism</keyword>
<evidence type="ECO:0000256" key="1">
    <source>
        <dbReference type="ARBA" id="ARBA00002056"/>
    </source>
</evidence>
<organism evidence="11 12">
    <name type="scientific">Algimonas arctica</name>
    <dbReference type="NCBI Taxonomy" id="1479486"/>
    <lineage>
        <taxon>Bacteria</taxon>
        <taxon>Pseudomonadati</taxon>
        <taxon>Pseudomonadota</taxon>
        <taxon>Alphaproteobacteria</taxon>
        <taxon>Maricaulales</taxon>
        <taxon>Robiginitomaculaceae</taxon>
        <taxon>Algimonas</taxon>
    </lineage>
</organism>
<dbReference type="PANTHER" id="PTHR30372">
    <property type="entry name" value="LIPID-A-DISACCHARIDE SYNTHASE"/>
    <property type="match status" value="1"/>
</dbReference>
<dbReference type="SUPFAM" id="SSF53756">
    <property type="entry name" value="UDP-Glycosyltransferase/glycogen phosphorylase"/>
    <property type="match status" value="1"/>
</dbReference>
<comment type="similarity">
    <text evidence="2">Belongs to the LpxB family.</text>
</comment>
<reference evidence="11" key="2">
    <citation type="submission" date="2020-09" db="EMBL/GenBank/DDBJ databases">
        <authorList>
            <person name="Sun Q."/>
            <person name="Kim S."/>
        </authorList>
    </citation>
    <scope>NUCLEOTIDE SEQUENCE</scope>
    <source>
        <strain evidence="11">KCTC 32513</strain>
    </source>
</reference>
<keyword evidence="6" id="KW-0441">Lipid A biosynthesis</keyword>
<dbReference type="Proteomes" id="UP000634004">
    <property type="component" value="Unassembled WGS sequence"/>
</dbReference>
<evidence type="ECO:0000256" key="3">
    <source>
        <dbReference type="ARBA" id="ARBA00012687"/>
    </source>
</evidence>
<accession>A0A8J3CQ73</accession>
<dbReference type="InterPro" id="IPR003835">
    <property type="entry name" value="Glyco_trans_19"/>
</dbReference>
<evidence type="ECO:0000256" key="2">
    <source>
        <dbReference type="ARBA" id="ARBA00007868"/>
    </source>
</evidence>
<comment type="caution">
    <text evidence="11">The sequence shown here is derived from an EMBL/GenBank/DDBJ whole genome shotgun (WGS) entry which is preliminary data.</text>
</comment>
<evidence type="ECO:0000256" key="4">
    <source>
        <dbReference type="ARBA" id="ARBA00020902"/>
    </source>
</evidence>
<evidence type="ECO:0000256" key="9">
    <source>
        <dbReference type="ARBA" id="ARBA00023098"/>
    </source>
</evidence>
<dbReference type="PANTHER" id="PTHR30372:SF4">
    <property type="entry name" value="LIPID-A-DISACCHARIDE SYNTHASE, MITOCHONDRIAL-RELATED"/>
    <property type="match status" value="1"/>
</dbReference>
<gene>
    <name evidence="11" type="primary">lpxB</name>
    <name evidence="11" type="ORF">GCM10009069_12150</name>
</gene>